<dbReference type="InterPro" id="IPR013498">
    <property type="entry name" value="Topo_IA_Znf"/>
</dbReference>
<comment type="caution">
    <text evidence="4">The sequence shown here is derived from an EMBL/GenBank/DDBJ whole genome shotgun (WGS) entry which is preliminary data.</text>
</comment>
<evidence type="ECO:0000259" key="2">
    <source>
        <dbReference type="Pfam" id="PF01396"/>
    </source>
</evidence>
<gene>
    <name evidence="4" type="ORF">CWI75_08020</name>
</gene>
<keyword evidence="1" id="KW-0812">Transmembrane</keyword>
<dbReference type="GO" id="GO:0003916">
    <property type="term" value="F:DNA topoisomerase activity"/>
    <property type="evidence" value="ECO:0007669"/>
    <property type="project" value="InterPro"/>
</dbReference>
<organism evidence="4 5">
    <name type="scientific">Kineobactrum sediminis</name>
    <dbReference type="NCBI Taxonomy" id="1905677"/>
    <lineage>
        <taxon>Bacteria</taxon>
        <taxon>Pseudomonadati</taxon>
        <taxon>Pseudomonadota</taxon>
        <taxon>Gammaproteobacteria</taxon>
        <taxon>Cellvibrionales</taxon>
        <taxon>Halieaceae</taxon>
        <taxon>Kineobactrum</taxon>
    </lineage>
</organism>
<dbReference type="InterPro" id="IPR011856">
    <property type="entry name" value="tRNA_endonuc-like_dom_sf"/>
</dbReference>
<dbReference type="GO" id="GO:0015666">
    <property type="term" value="F:restriction endodeoxyribonuclease activity"/>
    <property type="evidence" value="ECO:0007669"/>
    <property type="project" value="TreeGrafter"/>
</dbReference>
<feature type="domain" description="DNA topoisomerase type IA zn finger" evidence="2">
    <location>
        <begin position="228"/>
        <end position="264"/>
    </location>
</feature>
<sequence length="266" mass="29256">MIDLLLVAPWWWSPIAAVTVYVCLGTVLPATMPLDHPFFFALKSALPTLAWVFAIVLLIPAPFAYLNGRRKRAQLDNQTGLTSICLLPWKQFEELVAEAYYRKGYTVRENPNQGPDGGVDIWMERDGESHIVQCKQWKARKIGVPTVREMYGVMVSEGANSVSIVTSGSFTRDAKRFSEGKRIELVDGPKLANLVRDVRTNLGNIKDESGPHDPAPGLPATQTPGALKCALCGSDLVTRTAKKGANTGKQFLGCSSFPKCRYTRDA</sequence>
<dbReference type="Pfam" id="PF04471">
    <property type="entry name" value="Mrr_cat"/>
    <property type="match status" value="1"/>
</dbReference>
<evidence type="ECO:0000313" key="5">
    <source>
        <dbReference type="Proteomes" id="UP000234845"/>
    </source>
</evidence>
<keyword evidence="1" id="KW-1133">Transmembrane helix</keyword>
<evidence type="ECO:0000313" key="4">
    <source>
        <dbReference type="EMBL" id="PLW83336.1"/>
    </source>
</evidence>
<accession>A0A2N5Y4K9</accession>
<dbReference type="SUPFAM" id="SSF52980">
    <property type="entry name" value="Restriction endonuclease-like"/>
    <property type="match status" value="1"/>
</dbReference>
<dbReference type="SUPFAM" id="SSF57783">
    <property type="entry name" value="Zinc beta-ribbon"/>
    <property type="match status" value="1"/>
</dbReference>
<dbReference type="PANTHER" id="PTHR30015">
    <property type="entry name" value="MRR RESTRICTION SYSTEM PROTEIN"/>
    <property type="match status" value="1"/>
</dbReference>
<dbReference type="Gene3D" id="3.40.1350.10">
    <property type="match status" value="1"/>
</dbReference>
<feature type="transmembrane region" description="Helical" evidence="1">
    <location>
        <begin position="48"/>
        <end position="66"/>
    </location>
</feature>
<keyword evidence="5" id="KW-1185">Reference proteome</keyword>
<dbReference type="RefSeq" id="WP_101520937.1">
    <property type="nucleotide sequence ID" value="NZ_PKLZ01000003.1"/>
</dbReference>
<dbReference type="Pfam" id="PF01396">
    <property type="entry name" value="Zn_ribbon_Top1"/>
    <property type="match status" value="1"/>
</dbReference>
<feature type="domain" description="Restriction endonuclease type IV Mrr" evidence="3">
    <location>
        <begin position="88"/>
        <end position="194"/>
    </location>
</feature>
<name>A0A2N5Y4K9_9GAMM</name>
<evidence type="ECO:0000256" key="1">
    <source>
        <dbReference type="SAM" id="Phobius"/>
    </source>
</evidence>
<proteinExistence type="predicted"/>
<keyword evidence="1" id="KW-0472">Membrane</keyword>
<dbReference type="OrthoDB" id="5782056at2"/>
<protein>
    <submittedName>
        <fullName evidence="4">DUF2034 domain-containing protein</fullName>
    </submittedName>
</protein>
<evidence type="ECO:0000259" key="3">
    <source>
        <dbReference type="Pfam" id="PF04471"/>
    </source>
</evidence>
<dbReference type="GO" id="GO:0009307">
    <property type="term" value="P:DNA restriction-modification system"/>
    <property type="evidence" value="ECO:0007669"/>
    <property type="project" value="InterPro"/>
</dbReference>
<dbReference type="GO" id="GO:0006265">
    <property type="term" value="P:DNA topological change"/>
    <property type="evidence" value="ECO:0007669"/>
    <property type="project" value="InterPro"/>
</dbReference>
<reference evidence="5" key="1">
    <citation type="submission" date="2017-11" db="EMBL/GenBank/DDBJ databases">
        <title>The draft genome sequence of Chromatocurvus sp. F02.</title>
        <authorList>
            <person name="Du Z.-J."/>
            <person name="Chang Y.-Q."/>
        </authorList>
    </citation>
    <scope>NUCLEOTIDE SEQUENCE [LARGE SCALE GENOMIC DNA]</scope>
    <source>
        <strain evidence="5">F02</strain>
    </source>
</reference>
<dbReference type="InterPro" id="IPR011335">
    <property type="entry name" value="Restrct_endonuc-II-like"/>
</dbReference>
<dbReference type="Gene3D" id="3.30.65.10">
    <property type="entry name" value="Bacterial Topoisomerase I, domain 1"/>
    <property type="match status" value="1"/>
</dbReference>
<dbReference type="InterPro" id="IPR052906">
    <property type="entry name" value="Type_IV_Methyl-Rstrct_Enzyme"/>
</dbReference>
<dbReference type="AlphaFoldDB" id="A0A2N5Y4K9"/>
<dbReference type="PANTHER" id="PTHR30015:SF7">
    <property type="entry name" value="TYPE IV METHYL-DIRECTED RESTRICTION ENZYME ECOKMRR"/>
    <property type="match status" value="1"/>
</dbReference>
<dbReference type="Proteomes" id="UP000234845">
    <property type="component" value="Unassembled WGS sequence"/>
</dbReference>
<dbReference type="GO" id="GO:0005694">
    <property type="term" value="C:chromosome"/>
    <property type="evidence" value="ECO:0007669"/>
    <property type="project" value="InterPro"/>
</dbReference>
<dbReference type="EMBL" id="PKLZ01000003">
    <property type="protein sequence ID" value="PLW83336.1"/>
    <property type="molecule type" value="Genomic_DNA"/>
</dbReference>
<dbReference type="GO" id="GO:0003677">
    <property type="term" value="F:DNA binding"/>
    <property type="evidence" value="ECO:0007669"/>
    <property type="project" value="InterPro"/>
</dbReference>
<dbReference type="InterPro" id="IPR007560">
    <property type="entry name" value="Restrct_endonuc_IV_Mrr"/>
</dbReference>
<feature type="transmembrane region" description="Helical" evidence="1">
    <location>
        <begin position="7"/>
        <end position="28"/>
    </location>
</feature>